<dbReference type="Proteomes" id="UP000008144">
    <property type="component" value="Chromosome 7"/>
</dbReference>
<dbReference type="AlphaFoldDB" id="H2XQB4"/>
<evidence type="ECO:0000256" key="13">
    <source>
        <dbReference type="SAM" id="SignalP"/>
    </source>
</evidence>
<reference evidence="15" key="3">
    <citation type="submission" date="2025-08" db="UniProtKB">
        <authorList>
            <consortium name="Ensembl"/>
        </authorList>
    </citation>
    <scope>IDENTIFICATION</scope>
</reference>
<dbReference type="GeneTree" id="ENSGT00940000169220"/>
<evidence type="ECO:0000256" key="12">
    <source>
        <dbReference type="SAM" id="Phobius"/>
    </source>
</evidence>
<proteinExistence type="inferred from homology"/>
<evidence type="ECO:0000313" key="15">
    <source>
        <dbReference type="Ensembl" id="ENSCINP00000031848.1"/>
    </source>
</evidence>
<keyword evidence="10" id="KW-0325">Glycoprotein</keyword>
<feature type="signal peptide" evidence="13">
    <location>
        <begin position="1"/>
        <end position="20"/>
    </location>
</feature>
<keyword evidence="16" id="KW-1185">Reference proteome</keyword>
<dbReference type="InParanoid" id="H2XQB4"/>
<keyword evidence="6" id="KW-0130">Cell adhesion</keyword>
<evidence type="ECO:0000256" key="5">
    <source>
        <dbReference type="ARBA" id="ARBA00022729"/>
    </source>
</evidence>
<dbReference type="InterPro" id="IPR000460">
    <property type="entry name" value="Nlgn"/>
</dbReference>
<evidence type="ECO:0000256" key="8">
    <source>
        <dbReference type="ARBA" id="ARBA00023136"/>
    </source>
</evidence>
<dbReference type="PANTHER" id="PTHR43903">
    <property type="entry name" value="NEUROLIGIN"/>
    <property type="match status" value="1"/>
</dbReference>
<evidence type="ECO:0000256" key="9">
    <source>
        <dbReference type="ARBA" id="ARBA00023157"/>
    </source>
</evidence>
<dbReference type="GO" id="GO:0050804">
    <property type="term" value="P:modulation of chemical synaptic transmission"/>
    <property type="evidence" value="ECO:0000318"/>
    <property type="project" value="GO_Central"/>
</dbReference>
<dbReference type="PROSITE" id="PS00941">
    <property type="entry name" value="CARBOXYLESTERASE_B_2"/>
    <property type="match status" value="1"/>
</dbReference>
<evidence type="ECO:0000256" key="1">
    <source>
        <dbReference type="ARBA" id="ARBA00004251"/>
    </source>
</evidence>
<accession>H2XQB4</accession>
<keyword evidence="4 12" id="KW-0812">Transmembrane</keyword>
<evidence type="ECO:0000259" key="14">
    <source>
        <dbReference type="Pfam" id="PF00135"/>
    </source>
</evidence>
<dbReference type="GO" id="GO:0005886">
    <property type="term" value="C:plasma membrane"/>
    <property type="evidence" value="ECO:0000318"/>
    <property type="project" value="GO_Central"/>
</dbReference>
<evidence type="ECO:0000256" key="7">
    <source>
        <dbReference type="ARBA" id="ARBA00022989"/>
    </source>
</evidence>
<dbReference type="Gene3D" id="3.40.50.1820">
    <property type="entry name" value="alpha/beta hydrolase"/>
    <property type="match status" value="1"/>
</dbReference>
<feature type="compositionally biased region" description="Pro residues" evidence="11">
    <location>
        <begin position="660"/>
        <end position="670"/>
    </location>
</feature>
<dbReference type="OMA" id="CKSAYPF"/>
<reference evidence="16" key="1">
    <citation type="journal article" date="2002" name="Science">
        <title>The draft genome of Ciona intestinalis: insights into chordate and vertebrate origins.</title>
        <authorList>
            <person name="Dehal P."/>
            <person name="Satou Y."/>
            <person name="Campbell R.K."/>
            <person name="Chapman J."/>
            <person name="Degnan B."/>
            <person name="De Tomaso A."/>
            <person name="Davidson B."/>
            <person name="Di Gregorio A."/>
            <person name="Gelpke M."/>
            <person name="Goodstein D.M."/>
            <person name="Harafuji N."/>
            <person name="Hastings K.E."/>
            <person name="Ho I."/>
            <person name="Hotta K."/>
            <person name="Huang W."/>
            <person name="Kawashima T."/>
            <person name="Lemaire P."/>
            <person name="Martinez D."/>
            <person name="Meinertzhagen I.A."/>
            <person name="Necula S."/>
            <person name="Nonaka M."/>
            <person name="Putnam N."/>
            <person name="Rash S."/>
            <person name="Saiga H."/>
            <person name="Satake M."/>
            <person name="Terry A."/>
            <person name="Yamada L."/>
            <person name="Wang H.G."/>
            <person name="Awazu S."/>
            <person name="Azumi K."/>
            <person name="Boore J."/>
            <person name="Branno M."/>
            <person name="Chin-Bow S."/>
            <person name="DeSantis R."/>
            <person name="Doyle S."/>
            <person name="Francino P."/>
            <person name="Keys D.N."/>
            <person name="Haga S."/>
            <person name="Hayashi H."/>
            <person name="Hino K."/>
            <person name="Imai K.S."/>
            <person name="Inaba K."/>
            <person name="Kano S."/>
            <person name="Kobayashi K."/>
            <person name="Kobayashi M."/>
            <person name="Lee B.I."/>
            <person name="Makabe K.W."/>
            <person name="Manohar C."/>
            <person name="Matassi G."/>
            <person name="Medina M."/>
            <person name="Mochizuki Y."/>
            <person name="Mount S."/>
            <person name="Morishita T."/>
            <person name="Miura S."/>
            <person name="Nakayama A."/>
            <person name="Nishizaka S."/>
            <person name="Nomoto H."/>
            <person name="Ohta F."/>
            <person name="Oishi K."/>
            <person name="Rigoutsos I."/>
            <person name="Sano M."/>
            <person name="Sasaki A."/>
            <person name="Sasakura Y."/>
            <person name="Shoguchi E."/>
            <person name="Shin-i T."/>
            <person name="Spagnuolo A."/>
            <person name="Stainier D."/>
            <person name="Suzuki M.M."/>
            <person name="Tassy O."/>
            <person name="Takatori N."/>
            <person name="Tokuoka M."/>
            <person name="Yagi K."/>
            <person name="Yoshizaki F."/>
            <person name="Wada S."/>
            <person name="Zhang C."/>
            <person name="Hyatt P.D."/>
            <person name="Larimer F."/>
            <person name="Detter C."/>
            <person name="Doggett N."/>
            <person name="Glavina T."/>
            <person name="Hawkins T."/>
            <person name="Richardson P."/>
            <person name="Lucas S."/>
            <person name="Kohara Y."/>
            <person name="Levine M."/>
            <person name="Satoh N."/>
            <person name="Rokhsar D.S."/>
        </authorList>
    </citation>
    <scope>NUCLEOTIDE SEQUENCE [LARGE SCALE GENOMIC DNA]</scope>
</reference>
<reference evidence="15" key="4">
    <citation type="submission" date="2025-09" db="UniProtKB">
        <authorList>
            <consortium name="Ensembl"/>
        </authorList>
    </citation>
    <scope>IDENTIFICATION</scope>
</reference>
<dbReference type="InterPro" id="IPR019819">
    <property type="entry name" value="Carboxylesterase_B_CS"/>
</dbReference>
<dbReference type="GO" id="GO:0007268">
    <property type="term" value="P:chemical synaptic transmission"/>
    <property type="evidence" value="ECO:0000318"/>
    <property type="project" value="GO_Central"/>
</dbReference>
<evidence type="ECO:0000313" key="16">
    <source>
        <dbReference type="Proteomes" id="UP000008144"/>
    </source>
</evidence>
<evidence type="ECO:0000256" key="6">
    <source>
        <dbReference type="ARBA" id="ARBA00022889"/>
    </source>
</evidence>
<organism evidence="15 16">
    <name type="scientific">Ciona intestinalis</name>
    <name type="common">Transparent sea squirt</name>
    <name type="synonym">Ascidia intestinalis</name>
    <dbReference type="NCBI Taxonomy" id="7719"/>
    <lineage>
        <taxon>Eukaryota</taxon>
        <taxon>Metazoa</taxon>
        <taxon>Chordata</taxon>
        <taxon>Tunicata</taxon>
        <taxon>Ascidiacea</taxon>
        <taxon>Phlebobranchia</taxon>
        <taxon>Cionidae</taxon>
        <taxon>Ciona</taxon>
    </lineage>
</organism>
<sequence>MHQQLVLFILLLDAVVQLNSSPSRNQARKLFRSSKKTRRDAPSRPSGFLRSLIYSDEDLDASIRDITSILIRTNSGNIKGFKKVLDNNSIKPVIQFLGIPYAAPPIGKLRWQRTEKAKPWNGVRNASEFGPICPQPRSGPLPSVLLPIWYKANNSLVRKMRMDEDCLYLNIYVPAKLYATGTNDIYPTVLFIEQNYPRNHYKNPLKVMVYFHGYTYAEGSGNFYDGSVLASYGDVIVVTFNYRLGVLGFMSTMEANSPGNYGLWDQIAAVKWVSENIEKFGGDPSAVTVFGSGAGASCIGLLMLSVQLDEYFHRAIFQSGTPLAPWSMVRNPRQQTRALARDYNINCDRESTTEMVRCLKHKHWRDLINVEIMTDPYDLVYGPVVDGQDKFLMENPFNLMEKGEFVNYQIMMGVSQADGFGYIRAFMSPISDRMKTNFDVVVAKFTDSFYEDSKVPLEAIEKLVRFIYTDWSDKSNPTRVKESLMDLYTDRQYVEPAVRAALHYINYKSNAFFYTFYHHPGKDKTRPWVQSALGEQDPFVFGAPLLGNSEDTLFPYNYTKDDIMISTAVMTYWTNFAKNGDPGIGKKQQTQFITGKANSFEKIVWPEYTIDTRQHLKICTTPEVSDHYRAQKVELWRSFLPSLSGVSNDESYKGGRVKPLLPPRAKPPTISPGTKTPTWQPIKNYSQRSQQQSTPKTDTSGLSLQLSITLAVGFVLLFLNIIAFAVVSYHKEK</sequence>
<dbReference type="SUPFAM" id="SSF53474">
    <property type="entry name" value="alpha/beta-Hydrolases"/>
    <property type="match status" value="1"/>
</dbReference>
<evidence type="ECO:0000256" key="2">
    <source>
        <dbReference type="ARBA" id="ARBA00005964"/>
    </source>
</evidence>
<dbReference type="GO" id="GO:0007158">
    <property type="term" value="P:neuron cell-cell adhesion"/>
    <property type="evidence" value="ECO:0000318"/>
    <property type="project" value="GO_Central"/>
</dbReference>
<dbReference type="GO" id="GO:0097105">
    <property type="term" value="P:presynaptic membrane assembly"/>
    <property type="evidence" value="ECO:0000318"/>
    <property type="project" value="GO_Central"/>
</dbReference>
<feature type="compositionally biased region" description="Polar residues" evidence="11">
    <location>
        <begin position="671"/>
        <end position="698"/>
    </location>
</feature>
<reference evidence="15" key="2">
    <citation type="journal article" date="2008" name="Genome Biol.">
        <title>Improved genome assembly and evidence-based global gene model set for the chordate Ciona intestinalis: new insight into intron and operon populations.</title>
        <authorList>
            <person name="Satou Y."/>
            <person name="Mineta K."/>
            <person name="Ogasawara M."/>
            <person name="Sasakura Y."/>
            <person name="Shoguchi E."/>
            <person name="Ueno K."/>
            <person name="Yamada L."/>
            <person name="Matsumoto J."/>
            <person name="Wasserscheid J."/>
            <person name="Dewar K."/>
            <person name="Wiley G.B."/>
            <person name="Macmil S.L."/>
            <person name="Roe B.A."/>
            <person name="Zeller R.W."/>
            <person name="Hastings K.E."/>
            <person name="Lemaire P."/>
            <person name="Lindquist E."/>
            <person name="Endo T."/>
            <person name="Hotta K."/>
            <person name="Inaba K."/>
        </authorList>
    </citation>
    <scope>NUCLEOTIDE SEQUENCE [LARGE SCALE GENOMIC DNA]</scope>
    <source>
        <strain evidence="15">wild type</strain>
    </source>
</reference>
<dbReference type="GO" id="GO:0048488">
    <property type="term" value="P:synaptic vesicle endocytosis"/>
    <property type="evidence" value="ECO:0000318"/>
    <property type="project" value="GO_Central"/>
</dbReference>
<dbReference type="Ensembl" id="ENSCINT00000033501.1">
    <property type="protein sequence ID" value="ENSCINP00000031848.1"/>
    <property type="gene ID" value="ENSCING00000023571.1"/>
</dbReference>
<feature type="region of interest" description="Disordered" evidence="11">
    <location>
        <begin position="650"/>
        <end position="698"/>
    </location>
</feature>
<dbReference type="InterPro" id="IPR002018">
    <property type="entry name" value="CarbesteraseB"/>
</dbReference>
<dbReference type="GO" id="GO:0098793">
    <property type="term" value="C:presynapse"/>
    <property type="evidence" value="ECO:0007669"/>
    <property type="project" value="GOC"/>
</dbReference>
<evidence type="ECO:0000256" key="3">
    <source>
        <dbReference type="ARBA" id="ARBA00022475"/>
    </source>
</evidence>
<keyword evidence="8 12" id="KW-0472">Membrane</keyword>
<dbReference type="InterPro" id="IPR051093">
    <property type="entry name" value="Neuroligin/BSAL"/>
</dbReference>
<keyword evidence="7 12" id="KW-1133">Transmembrane helix</keyword>
<protein>
    <recommendedName>
        <fullName evidence="14">Carboxylesterase type B domain-containing protein</fullName>
    </recommendedName>
</protein>
<dbReference type="GO" id="GO:0009986">
    <property type="term" value="C:cell surface"/>
    <property type="evidence" value="ECO:0000318"/>
    <property type="project" value="GO_Central"/>
</dbReference>
<evidence type="ECO:0000256" key="10">
    <source>
        <dbReference type="ARBA" id="ARBA00023180"/>
    </source>
</evidence>
<dbReference type="STRING" id="7719.ENSCINP00000031848"/>
<dbReference type="GO" id="GO:0045202">
    <property type="term" value="C:synapse"/>
    <property type="evidence" value="ECO:0000318"/>
    <property type="project" value="GO_Central"/>
</dbReference>
<feature type="chain" id="PRO_5003576931" description="Carboxylesterase type B domain-containing protein" evidence="13">
    <location>
        <begin position="21"/>
        <end position="733"/>
    </location>
</feature>
<comment type="similarity">
    <text evidence="2">Belongs to the type-B carboxylesterase/lipase family.</text>
</comment>
<dbReference type="PRINTS" id="PR01090">
    <property type="entry name" value="NEUROLIGIN"/>
</dbReference>
<dbReference type="HOGENOM" id="CLU_006586_5_1_1"/>
<dbReference type="Pfam" id="PF00135">
    <property type="entry name" value="COesterase"/>
    <property type="match status" value="1"/>
</dbReference>
<dbReference type="GO" id="GO:0097104">
    <property type="term" value="P:postsynaptic membrane assembly"/>
    <property type="evidence" value="ECO:0000318"/>
    <property type="project" value="GO_Central"/>
</dbReference>
<keyword evidence="9" id="KW-1015">Disulfide bond</keyword>
<dbReference type="InterPro" id="IPR029058">
    <property type="entry name" value="AB_hydrolase_fold"/>
</dbReference>
<dbReference type="FunCoup" id="H2XQB4">
    <property type="interactions" value="21"/>
</dbReference>
<feature type="transmembrane region" description="Helical" evidence="12">
    <location>
        <begin position="702"/>
        <end position="727"/>
    </location>
</feature>
<keyword evidence="5 13" id="KW-0732">Signal</keyword>
<dbReference type="ESTHER" id="cioin-h2xqb4">
    <property type="family name" value="Neuroligin"/>
</dbReference>
<comment type="subcellular location">
    <subcellularLocation>
        <location evidence="1">Cell membrane</location>
        <topology evidence="1">Single-pass type I membrane protein</topology>
    </subcellularLocation>
</comment>
<keyword evidence="3" id="KW-1003">Cell membrane</keyword>
<dbReference type="GO" id="GO:0038023">
    <property type="term" value="F:signaling receptor activity"/>
    <property type="evidence" value="ECO:0000318"/>
    <property type="project" value="GO_Central"/>
</dbReference>
<evidence type="ECO:0000256" key="11">
    <source>
        <dbReference type="SAM" id="MobiDB-lite"/>
    </source>
</evidence>
<evidence type="ECO:0000256" key="4">
    <source>
        <dbReference type="ARBA" id="ARBA00022692"/>
    </source>
</evidence>
<dbReference type="EMBL" id="EAAA01002369">
    <property type="status" value="NOT_ANNOTATED_CDS"/>
    <property type="molecule type" value="Genomic_DNA"/>
</dbReference>
<feature type="domain" description="Carboxylesterase type B" evidence="14">
    <location>
        <begin position="70"/>
        <end position="636"/>
    </location>
</feature>
<dbReference type="GO" id="GO:0042043">
    <property type="term" value="F:neurexin family protein binding"/>
    <property type="evidence" value="ECO:0000318"/>
    <property type="project" value="GO_Central"/>
</dbReference>
<name>H2XQB4_CIOIN</name>